<proteinExistence type="inferred from homology"/>
<accession>A0A1I5WR59</accession>
<dbReference type="HAMAP" id="MF_01575">
    <property type="entry name" value="UPF0398"/>
    <property type="match status" value="1"/>
</dbReference>
<dbReference type="EMBL" id="FOXW01000003">
    <property type="protein sequence ID" value="SFQ22190.1"/>
    <property type="molecule type" value="Genomic_DNA"/>
</dbReference>
<dbReference type="PANTHER" id="PTHR38440">
    <property type="entry name" value="UPF0398 PROTEIN YPSA"/>
    <property type="match status" value="1"/>
</dbReference>
<dbReference type="RefSeq" id="WP_092480092.1">
    <property type="nucleotide sequence ID" value="NZ_FOXW01000003.1"/>
</dbReference>
<evidence type="ECO:0000313" key="3">
    <source>
        <dbReference type="Proteomes" id="UP000199136"/>
    </source>
</evidence>
<evidence type="ECO:0000256" key="1">
    <source>
        <dbReference type="HAMAP-Rule" id="MF_01575"/>
    </source>
</evidence>
<reference evidence="2 3" key="1">
    <citation type="submission" date="2016-10" db="EMBL/GenBank/DDBJ databases">
        <authorList>
            <person name="de Groot N.N."/>
        </authorList>
    </citation>
    <scope>NUCLEOTIDE SEQUENCE [LARGE SCALE GENOMIC DNA]</scope>
    <source>
        <strain evidence="2 3">DSM 20581</strain>
    </source>
</reference>
<keyword evidence="3" id="KW-1185">Reference proteome</keyword>
<organism evidence="2 3">
    <name type="scientific">Desemzia incerta</name>
    <dbReference type="NCBI Taxonomy" id="82801"/>
    <lineage>
        <taxon>Bacteria</taxon>
        <taxon>Bacillati</taxon>
        <taxon>Bacillota</taxon>
        <taxon>Bacilli</taxon>
        <taxon>Lactobacillales</taxon>
        <taxon>Carnobacteriaceae</taxon>
        <taxon>Desemzia</taxon>
    </lineage>
</organism>
<dbReference type="STRING" id="82801.SAMN04488506_1041"/>
<comment type="similarity">
    <text evidence="1">Belongs to the UPF0398 family.</text>
</comment>
<dbReference type="InterPro" id="IPR010697">
    <property type="entry name" value="YspA"/>
</dbReference>
<protein>
    <recommendedName>
        <fullName evidence="1">UPF0398 protein SAMN04488506_1041</fullName>
    </recommendedName>
</protein>
<dbReference type="Gene3D" id="3.40.50.450">
    <property type="match status" value="1"/>
</dbReference>
<dbReference type="PIRSF" id="PIRSF021290">
    <property type="entry name" value="DUF1273"/>
    <property type="match status" value="1"/>
</dbReference>
<dbReference type="AlphaFoldDB" id="A0A1I5WR59"/>
<dbReference type="Pfam" id="PF06908">
    <property type="entry name" value="YpsA"/>
    <property type="match status" value="1"/>
</dbReference>
<gene>
    <name evidence="2" type="ORF">SAMN04488506_1041</name>
</gene>
<dbReference type="SUPFAM" id="SSF102405">
    <property type="entry name" value="MCP/YpsA-like"/>
    <property type="match status" value="1"/>
</dbReference>
<dbReference type="OrthoDB" id="2301957at2"/>
<sequence>MTNLYISGYRTYELGVFTGKDPKINVIKKTLKNEISQFIESGVDWILTSGQLGVEQWAVEVVDELKKDYPEVKQAIVFPFLEFGSNWKEESKTKLMELQQMADYTESTSHQPYKDPSQLKNHQQFMLDHTDAALLVYDPEHEGKTSFVYQAIQKKQEKTPYECRLIDFDQLQNTIEFGME</sequence>
<evidence type="ECO:0000313" key="2">
    <source>
        <dbReference type="EMBL" id="SFQ22190.1"/>
    </source>
</evidence>
<dbReference type="NCBIfam" id="NF010181">
    <property type="entry name" value="PRK13660.1"/>
    <property type="match status" value="1"/>
</dbReference>
<dbReference type="PANTHER" id="PTHR38440:SF1">
    <property type="entry name" value="UPF0398 PROTEIN SPR0331"/>
    <property type="match status" value="1"/>
</dbReference>
<dbReference type="Proteomes" id="UP000199136">
    <property type="component" value="Unassembled WGS sequence"/>
</dbReference>
<name>A0A1I5WR59_9LACT</name>